<feature type="compositionally biased region" description="Gly residues" evidence="22">
    <location>
        <begin position="1"/>
        <end position="12"/>
    </location>
</feature>
<feature type="binding site" evidence="19">
    <location>
        <position position="615"/>
    </location>
    <ligand>
        <name>Zn(2+)</name>
        <dbReference type="ChEBI" id="CHEBI:29105"/>
        <label>1</label>
    </ligand>
</feature>
<keyword evidence="9 19" id="KW-0479">Metal-binding</keyword>
<evidence type="ECO:0000256" key="18">
    <source>
        <dbReference type="PIRSR" id="PIRSR623088-2"/>
    </source>
</evidence>
<dbReference type="GO" id="GO:0007626">
    <property type="term" value="P:locomotory behavior"/>
    <property type="evidence" value="ECO:0007669"/>
    <property type="project" value="Ensembl"/>
</dbReference>
<dbReference type="GO" id="GO:0007165">
    <property type="term" value="P:signal transduction"/>
    <property type="evidence" value="ECO:0007669"/>
    <property type="project" value="Ensembl"/>
</dbReference>
<dbReference type="RefSeq" id="XP_019659571.2">
    <property type="nucleotide sequence ID" value="XM_019804012.2"/>
</dbReference>
<evidence type="ECO:0000256" key="11">
    <source>
        <dbReference type="ARBA" id="ARBA00022833"/>
    </source>
</evidence>
<dbReference type="EC" id="3.1.4.-" evidence="20"/>
<dbReference type="AlphaFoldDB" id="A0A7N5KB83"/>
<feature type="binding site" evidence="18">
    <location>
        <position position="509"/>
    </location>
    <ligand>
        <name>AMP</name>
        <dbReference type="ChEBI" id="CHEBI:456215"/>
    </ligand>
</feature>
<dbReference type="GO" id="GO:0042420">
    <property type="term" value="P:dopamine catabolic process"/>
    <property type="evidence" value="ECO:0007669"/>
    <property type="project" value="Ensembl"/>
</dbReference>
<feature type="binding site" evidence="19">
    <location>
        <position position="509"/>
    </location>
    <ligand>
        <name>Zn(2+)</name>
        <dbReference type="ChEBI" id="CHEBI:29105"/>
        <label>2</label>
    </ligand>
</feature>
<dbReference type="PROSITE" id="PS00126">
    <property type="entry name" value="PDEASE_I_1"/>
    <property type="match status" value="1"/>
</dbReference>
<dbReference type="SUPFAM" id="SSF109604">
    <property type="entry name" value="HD-domain/PDEase-like"/>
    <property type="match status" value="1"/>
</dbReference>
<comment type="catalytic activity">
    <reaction evidence="13">
        <text>3',5'-cyclic AMP + H2O = AMP + H(+)</text>
        <dbReference type="Rhea" id="RHEA:25277"/>
        <dbReference type="ChEBI" id="CHEBI:15377"/>
        <dbReference type="ChEBI" id="CHEBI:15378"/>
        <dbReference type="ChEBI" id="CHEBI:58165"/>
        <dbReference type="ChEBI" id="CHEBI:456215"/>
    </reaction>
    <physiologicalReaction direction="left-to-right" evidence="13">
        <dbReference type="Rhea" id="RHEA:25278"/>
    </physiologicalReaction>
</comment>
<feature type="binding site" evidence="19">
    <location>
        <position position="508"/>
    </location>
    <ligand>
        <name>Zn(2+)</name>
        <dbReference type="ChEBI" id="CHEBI:29105"/>
        <label>1</label>
    </ligand>
</feature>
<evidence type="ECO:0000256" key="3">
    <source>
        <dbReference type="ARBA" id="ARBA00004514"/>
    </source>
</evidence>
<dbReference type="Ensembl" id="ENSAMET00000030900.1">
    <property type="protein sequence ID" value="ENSAMEP00000037510.1"/>
    <property type="gene ID" value="ENSAMEG00000001050.2"/>
</dbReference>
<feature type="binding site" evidence="18">
    <location>
        <position position="666"/>
    </location>
    <ligand>
        <name>AMP</name>
        <dbReference type="ChEBI" id="CHEBI:456215"/>
    </ligand>
</feature>
<dbReference type="GeneID" id="100476485"/>
<dbReference type="PRINTS" id="PR00387">
    <property type="entry name" value="PDIESTERASE1"/>
</dbReference>
<reference evidence="24" key="3">
    <citation type="submission" date="2025-09" db="UniProtKB">
        <authorList>
            <consortium name="Ensembl"/>
        </authorList>
    </citation>
    <scope>IDENTIFICATION</scope>
</reference>
<proteinExistence type="inferred from homology"/>
<dbReference type="InParanoid" id="A0A7N5KB83"/>
<dbReference type="InterPro" id="IPR013706">
    <property type="entry name" value="PDE1_N"/>
</dbReference>
<dbReference type="InterPro" id="IPR002073">
    <property type="entry name" value="PDEase_catalytic_dom"/>
</dbReference>
<accession>A0A7N5KB83</accession>
<evidence type="ECO:0000256" key="22">
    <source>
        <dbReference type="SAM" id="MobiDB-lite"/>
    </source>
</evidence>
<feature type="compositionally biased region" description="Basic residues" evidence="22">
    <location>
        <begin position="49"/>
        <end position="59"/>
    </location>
</feature>
<dbReference type="SMART" id="SM00471">
    <property type="entry name" value="HDc"/>
    <property type="match status" value="1"/>
</dbReference>
<keyword evidence="8" id="KW-0597">Phosphoprotein</keyword>
<feature type="binding site" evidence="18">
    <location>
        <position position="615"/>
    </location>
    <ligand>
        <name>AMP</name>
        <dbReference type="ChEBI" id="CHEBI:456215"/>
    </ligand>
</feature>
<evidence type="ECO:0000256" key="5">
    <source>
        <dbReference type="ARBA" id="ARBA00011738"/>
    </source>
</evidence>
<evidence type="ECO:0000256" key="21">
    <source>
        <dbReference type="SAM" id="Coils"/>
    </source>
</evidence>
<feature type="compositionally biased region" description="Low complexity" evidence="22">
    <location>
        <begin position="129"/>
        <end position="154"/>
    </location>
</feature>
<keyword evidence="10 20" id="KW-0378">Hydrolase</keyword>
<dbReference type="FunFam" id="1.10.1300.10:FF:000012">
    <property type="entry name" value="Phosphodiesterase"/>
    <property type="match status" value="1"/>
</dbReference>
<feature type="region of interest" description="Disordered" evidence="22">
    <location>
        <begin position="737"/>
        <end position="781"/>
    </location>
</feature>
<dbReference type="Proteomes" id="UP000008912">
    <property type="component" value="Unassembled WGS sequence"/>
</dbReference>
<evidence type="ECO:0000256" key="10">
    <source>
        <dbReference type="ARBA" id="ARBA00022801"/>
    </source>
</evidence>
<evidence type="ECO:0000256" key="8">
    <source>
        <dbReference type="ARBA" id="ARBA00022553"/>
    </source>
</evidence>
<dbReference type="GO" id="GO:0001975">
    <property type="term" value="P:response to amphetamine"/>
    <property type="evidence" value="ECO:0007669"/>
    <property type="project" value="Ensembl"/>
</dbReference>
<organism evidence="24 25">
    <name type="scientific">Ailuropoda melanoleuca</name>
    <name type="common">Giant panda</name>
    <dbReference type="NCBI Taxonomy" id="9646"/>
    <lineage>
        <taxon>Eukaryota</taxon>
        <taxon>Metazoa</taxon>
        <taxon>Chordata</taxon>
        <taxon>Craniata</taxon>
        <taxon>Vertebrata</taxon>
        <taxon>Euteleostomi</taxon>
        <taxon>Mammalia</taxon>
        <taxon>Eutheria</taxon>
        <taxon>Laurasiatheria</taxon>
        <taxon>Carnivora</taxon>
        <taxon>Caniformia</taxon>
        <taxon>Ursidae</taxon>
        <taxon>Ailuropoda</taxon>
    </lineage>
</organism>
<feature type="compositionally biased region" description="Polar residues" evidence="22">
    <location>
        <begin position="19"/>
        <end position="31"/>
    </location>
</feature>
<evidence type="ECO:0000256" key="20">
    <source>
        <dbReference type="RuleBase" id="RU363067"/>
    </source>
</evidence>
<dbReference type="GO" id="GO:0097011">
    <property type="term" value="P:cellular response to granulocyte macrophage colony-stimulating factor stimulus"/>
    <property type="evidence" value="ECO:0007669"/>
    <property type="project" value="Ensembl"/>
</dbReference>
<feature type="domain" description="PDEase" evidence="23">
    <location>
        <begin position="391"/>
        <end position="748"/>
    </location>
</feature>
<keyword evidence="25" id="KW-1185">Reference proteome</keyword>
<dbReference type="GO" id="GO:0005829">
    <property type="term" value="C:cytosol"/>
    <property type="evidence" value="ECO:0007669"/>
    <property type="project" value="UniProtKB-SubCell"/>
</dbReference>
<feature type="region of interest" description="Disordered" evidence="22">
    <location>
        <begin position="692"/>
        <end position="720"/>
    </location>
</feature>
<dbReference type="Gene3D" id="1.10.1300.10">
    <property type="entry name" value="3'5'-cyclic nucleotide phosphodiesterase, catalytic domain"/>
    <property type="match status" value="1"/>
</dbReference>
<dbReference type="InterPro" id="IPR023174">
    <property type="entry name" value="PDEase_CS"/>
</dbReference>
<gene>
    <name evidence="24" type="primary">PDE1B</name>
</gene>
<evidence type="ECO:0000313" key="24">
    <source>
        <dbReference type="Ensembl" id="ENSAMEP00000037510.1"/>
    </source>
</evidence>
<keyword evidence="21" id="KW-0175">Coiled coil</keyword>
<dbReference type="GO" id="GO:0008542">
    <property type="term" value="P:visual learning"/>
    <property type="evidence" value="ECO:0007669"/>
    <property type="project" value="Ensembl"/>
</dbReference>
<evidence type="ECO:0000256" key="15">
    <source>
        <dbReference type="ARBA" id="ARBA00033709"/>
    </source>
</evidence>
<feature type="binding site" evidence="18">
    <location>
        <begin position="468"/>
        <end position="472"/>
    </location>
    <ligand>
        <name>AMP</name>
        <dbReference type="ChEBI" id="CHEBI:456215"/>
    </ligand>
</feature>
<dbReference type="PROSITE" id="PS51845">
    <property type="entry name" value="PDEASE_I_2"/>
    <property type="match status" value="1"/>
</dbReference>
<dbReference type="GO" id="GO:0046872">
    <property type="term" value="F:metal ion binding"/>
    <property type="evidence" value="ECO:0007669"/>
    <property type="project" value="UniProtKB-KW"/>
</dbReference>
<feature type="binding site" evidence="19">
    <location>
        <position position="509"/>
    </location>
    <ligand>
        <name>Zn(2+)</name>
        <dbReference type="ChEBI" id="CHEBI:29105"/>
        <label>1</label>
    </ligand>
</feature>
<dbReference type="CDD" id="cd00077">
    <property type="entry name" value="HDc"/>
    <property type="match status" value="1"/>
</dbReference>
<dbReference type="OrthoDB" id="189220at2759"/>
<comment type="catalytic activity">
    <reaction evidence="15">
        <text>a nucleoside 3',5'-cyclic phosphate + H2O = a nucleoside 5'-phosphate + H(+)</text>
        <dbReference type="Rhea" id="RHEA:14653"/>
        <dbReference type="ChEBI" id="CHEBI:15377"/>
        <dbReference type="ChEBI" id="CHEBI:15378"/>
        <dbReference type="ChEBI" id="CHEBI:57867"/>
        <dbReference type="ChEBI" id="CHEBI:58464"/>
        <dbReference type="EC" id="3.1.4.17"/>
    </reaction>
    <physiologicalReaction direction="left-to-right" evidence="15">
        <dbReference type="Rhea" id="RHEA:14654"/>
    </physiologicalReaction>
</comment>
<feature type="binding site" evidence="19">
    <location>
        <position position="472"/>
    </location>
    <ligand>
        <name>Zn(2+)</name>
        <dbReference type="ChEBI" id="CHEBI:29105"/>
        <label>1</label>
    </ligand>
</feature>
<dbReference type="InterPro" id="IPR036971">
    <property type="entry name" value="PDEase_catalytic_dom_sf"/>
</dbReference>
<dbReference type="GO" id="GO:0036006">
    <property type="term" value="P:cellular response to macrophage colony-stimulating factor stimulus"/>
    <property type="evidence" value="ECO:0007669"/>
    <property type="project" value="Ensembl"/>
</dbReference>
<evidence type="ECO:0000256" key="14">
    <source>
        <dbReference type="ARBA" id="ARBA00033684"/>
    </source>
</evidence>
<dbReference type="GO" id="GO:0004117">
    <property type="term" value="F:calmodulin-activated dual specificity 3',5'-cyclic-GMP, 3',5'-cyclic-AMP phosphodiesterase activity"/>
    <property type="evidence" value="ECO:0007669"/>
    <property type="project" value="Ensembl"/>
</dbReference>
<evidence type="ECO:0000256" key="12">
    <source>
        <dbReference type="ARBA" id="ARBA00023149"/>
    </source>
</evidence>
<evidence type="ECO:0000256" key="6">
    <source>
        <dbReference type="ARBA" id="ARBA00022490"/>
    </source>
</evidence>
<dbReference type="CTD" id="5153"/>
<evidence type="ECO:0000256" key="9">
    <source>
        <dbReference type="ARBA" id="ARBA00022723"/>
    </source>
</evidence>
<comment type="subunit">
    <text evidence="5">Homodimer.</text>
</comment>
<comment type="catalytic activity">
    <reaction evidence="14">
        <text>3',5'-cyclic GMP + H2O = GMP + H(+)</text>
        <dbReference type="Rhea" id="RHEA:16957"/>
        <dbReference type="ChEBI" id="CHEBI:15377"/>
        <dbReference type="ChEBI" id="CHEBI:15378"/>
        <dbReference type="ChEBI" id="CHEBI:57746"/>
        <dbReference type="ChEBI" id="CHEBI:58115"/>
    </reaction>
    <physiologicalReaction direction="left-to-right" evidence="14">
        <dbReference type="Rhea" id="RHEA:16958"/>
    </physiologicalReaction>
</comment>
<dbReference type="Pfam" id="PF00233">
    <property type="entry name" value="PDEase_I"/>
    <property type="match status" value="1"/>
</dbReference>
<evidence type="ECO:0000256" key="17">
    <source>
        <dbReference type="PIRSR" id="PIRSR623088-1"/>
    </source>
</evidence>
<dbReference type="GO" id="GO:0042428">
    <property type="term" value="P:serotonin metabolic process"/>
    <property type="evidence" value="ECO:0007669"/>
    <property type="project" value="Ensembl"/>
</dbReference>
<reference evidence="24 25" key="1">
    <citation type="journal article" date="2010" name="Nature">
        <title>The sequence and de novo assembly of the giant panda genome.</title>
        <authorList>
            <person name="Li R."/>
            <person name="Fan W."/>
            <person name="Tian G."/>
            <person name="Zhu H."/>
            <person name="He L."/>
            <person name="Cai J."/>
            <person name="Huang Q."/>
            <person name="Cai Q."/>
            <person name="Li B."/>
            <person name="Bai Y."/>
            <person name="Zhang Z."/>
            <person name="Zhang Y."/>
            <person name="Wang W."/>
            <person name="Li J."/>
            <person name="Wei F."/>
            <person name="Li H."/>
            <person name="Jian M."/>
            <person name="Li J."/>
            <person name="Zhang Z."/>
            <person name="Nielsen R."/>
            <person name="Li D."/>
            <person name="Gu W."/>
            <person name="Yang Z."/>
            <person name="Xuan Z."/>
            <person name="Ryder O.A."/>
            <person name="Leung F.C."/>
            <person name="Zhou Y."/>
            <person name="Cao J."/>
            <person name="Sun X."/>
            <person name="Fu Y."/>
            <person name="Fang X."/>
            <person name="Guo X."/>
            <person name="Wang B."/>
            <person name="Hou R."/>
            <person name="Shen F."/>
            <person name="Mu B."/>
            <person name="Ni P."/>
            <person name="Lin R."/>
            <person name="Qian W."/>
            <person name="Wang G."/>
            <person name="Yu C."/>
            <person name="Nie W."/>
            <person name="Wang J."/>
            <person name="Wu Z."/>
            <person name="Liang H."/>
            <person name="Min J."/>
            <person name="Wu Q."/>
            <person name="Cheng S."/>
            <person name="Ruan J."/>
            <person name="Wang M."/>
            <person name="Shi Z."/>
            <person name="Wen M."/>
            <person name="Liu B."/>
            <person name="Ren X."/>
            <person name="Zheng H."/>
            <person name="Dong D."/>
            <person name="Cook K."/>
            <person name="Shan G."/>
            <person name="Zhang H."/>
            <person name="Kosiol C."/>
            <person name="Xie X."/>
            <person name="Lu Z."/>
            <person name="Zheng H."/>
            <person name="Li Y."/>
            <person name="Steiner C.C."/>
            <person name="Lam T.T."/>
            <person name="Lin S."/>
            <person name="Zhang Q."/>
            <person name="Li G."/>
            <person name="Tian J."/>
            <person name="Gong T."/>
            <person name="Liu H."/>
            <person name="Zhang D."/>
            <person name="Fang L."/>
            <person name="Ye C."/>
            <person name="Zhang J."/>
            <person name="Hu W."/>
            <person name="Xu A."/>
            <person name="Ren Y."/>
            <person name="Zhang G."/>
            <person name="Bruford M.W."/>
            <person name="Li Q."/>
            <person name="Ma L."/>
            <person name="Guo Y."/>
            <person name="An N."/>
            <person name="Hu Y."/>
            <person name="Zheng Y."/>
            <person name="Shi Y."/>
            <person name="Li Z."/>
            <person name="Liu Q."/>
            <person name="Chen Y."/>
            <person name="Zhao J."/>
            <person name="Qu N."/>
            <person name="Zhao S."/>
            <person name="Tian F."/>
            <person name="Wang X."/>
            <person name="Wang H."/>
            <person name="Xu L."/>
            <person name="Liu X."/>
            <person name="Vinar T."/>
            <person name="Wang Y."/>
            <person name="Lam T.W."/>
            <person name="Yiu S.M."/>
            <person name="Liu S."/>
            <person name="Zhang H."/>
            <person name="Li D."/>
            <person name="Huang Y."/>
            <person name="Wang X."/>
            <person name="Yang G."/>
            <person name="Jiang Z."/>
            <person name="Wang J."/>
            <person name="Qin N."/>
            <person name="Li L."/>
            <person name="Li J."/>
            <person name="Bolund L."/>
            <person name="Kristiansen K."/>
            <person name="Wong G.K."/>
            <person name="Olson M."/>
            <person name="Zhang X."/>
            <person name="Li S."/>
            <person name="Yang H."/>
            <person name="Wang J."/>
            <person name="Wang J."/>
        </authorList>
    </citation>
    <scope>NUCLEOTIDE SEQUENCE [LARGE SCALE GENOMIC DNA]</scope>
</reference>
<comment type="cofactor">
    <cofactor evidence="20">
        <name>a divalent metal cation</name>
        <dbReference type="ChEBI" id="CHEBI:60240"/>
    </cofactor>
    <text evidence="20">Binds 2 divalent metal cations per subunit. Site 1 may preferentially bind zinc ions, while site 2 has a preference for magnesium and/or manganese ions.</text>
</comment>
<feature type="compositionally biased region" description="Basic and acidic residues" evidence="22">
    <location>
        <begin position="161"/>
        <end position="171"/>
    </location>
</feature>
<dbReference type="Pfam" id="PF08499">
    <property type="entry name" value="PDEase_I_N"/>
    <property type="match status" value="1"/>
</dbReference>
<keyword evidence="12" id="KW-0114">cAMP</keyword>
<evidence type="ECO:0000256" key="16">
    <source>
        <dbReference type="ARBA" id="ARBA00045337"/>
    </source>
</evidence>
<feature type="active site" description="Proton donor" evidence="17">
    <location>
        <position position="468"/>
    </location>
</feature>
<dbReference type="GeneTree" id="ENSGT00940000160712"/>
<keyword evidence="11" id="KW-0862">Zinc</keyword>
<keyword evidence="7" id="KW-0140">cGMP</keyword>
<evidence type="ECO:0000259" key="23">
    <source>
        <dbReference type="PROSITE" id="PS51845"/>
    </source>
</evidence>
<keyword evidence="6" id="KW-0963">Cytoplasm</keyword>
<evidence type="ECO:0000256" key="19">
    <source>
        <dbReference type="PIRSR" id="PIRSR623088-3"/>
    </source>
</evidence>
<name>A0A7N5KB83_AILME</name>
<comment type="function">
    <text evidence="16">Cyclic nucleotide phosphodiesterase with a dual specificity for the second messengers cAMP and cGMP, which are key regulators of many important physiological processes. Has a preference for cGMP as a substrate.</text>
</comment>
<evidence type="ECO:0000313" key="25">
    <source>
        <dbReference type="Proteomes" id="UP000008912"/>
    </source>
</evidence>
<comment type="similarity">
    <text evidence="4">Belongs to the cyclic nucleotide phosphodiesterase family. PDE1 subfamily.</text>
</comment>
<evidence type="ECO:0000256" key="7">
    <source>
        <dbReference type="ARBA" id="ARBA00022535"/>
    </source>
</evidence>
<evidence type="ECO:0000256" key="13">
    <source>
        <dbReference type="ARBA" id="ARBA00033675"/>
    </source>
</evidence>
<evidence type="ECO:0000256" key="1">
    <source>
        <dbReference type="ARBA" id="ARBA00001946"/>
    </source>
</evidence>
<dbReference type="GO" id="GO:0030224">
    <property type="term" value="P:monocyte differentiation"/>
    <property type="evidence" value="ECO:0007669"/>
    <property type="project" value="Ensembl"/>
</dbReference>
<comment type="subcellular location">
    <subcellularLocation>
        <location evidence="3">Cytoplasm</location>
        <location evidence="3">Cytosol</location>
    </subcellularLocation>
</comment>
<feature type="region of interest" description="Disordered" evidence="22">
    <location>
        <begin position="1"/>
        <end position="207"/>
    </location>
</feature>
<feature type="region of interest" description="Disordered" evidence="22">
    <location>
        <begin position="243"/>
        <end position="268"/>
    </location>
</feature>
<evidence type="ECO:0000256" key="2">
    <source>
        <dbReference type="ARBA" id="ARBA00001947"/>
    </source>
</evidence>
<feature type="compositionally biased region" description="Polar residues" evidence="22">
    <location>
        <begin position="700"/>
        <end position="709"/>
    </location>
</feature>
<protein>
    <recommendedName>
        <fullName evidence="20">Phosphodiesterase</fullName>
        <ecNumber evidence="20">3.1.4.-</ecNumber>
    </recommendedName>
</protein>
<evidence type="ECO:0000256" key="4">
    <source>
        <dbReference type="ARBA" id="ARBA00010664"/>
    </source>
</evidence>
<dbReference type="InterPro" id="IPR003607">
    <property type="entry name" value="HD/PDEase_dom"/>
</dbReference>
<dbReference type="PANTHER" id="PTHR11347">
    <property type="entry name" value="CYCLIC NUCLEOTIDE PHOSPHODIESTERASE"/>
    <property type="match status" value="1"/>
</dbReference>
<comment type="cofactor">
    <cofactor evidence="2">
        <name>Zn(2+)</name>
        <dbReference type="ChEBI" id="CHEBI:29105"/>
    </cofactor>
</comment>
<comment type="cofactor">
    <cofactor evidence="1">
        <name>Mg(2+)</name>
        <dbReference type="ChEBI" id="CHEBI:18420"/>
    </cofactor>
</comment>
<sequence>MDRGTGCGGGGRSYRDLSGPSSHGNSEQPSNFAPRRQERKAGVRSGTGFRRRPVSRRHSAQLPQAGSPRPLPPHTRRTGGSARVGARSPTRTHGNSERSPGTAPPPTRSAAAARAGHRVNTRSQPPRGPHAAARPARPAACAPASARPSACAPGRRGGAARSERRAGRPRGEGAQGGGRPGEEERAGEAAPAARGGGGGAESPDWEPELGWTAREQEPQQLQRCQLGPSPETPAWLDRASRRQRLSMELSPRSPPEMLESDCPSPLELKSAPSKKMWIKLRSLLRYMVKQLENGEVNIEELKKNLEYTASLLEAVYIDETRQILDTEDELQELRSDAVPSEVRDWLASTFTQQARAKGRRAEEKPKFRSIVHAVQAGIFVERMFRRTYTSVGPTYSTVVLSCLKNLDLWCFDVFSLNRAADDHALRTIVFELLTRHSLISRFKIPTVFLMTFLDALETGYGKYKNPYHNQIHAADVTQTVHCFLLRTGMVHCLSEIEVLAIIFAAAIHDYEHTGTTNSFHIQTKSECAILYNDRSVLENHHISSVFRMMQDDEMNIFINLTKDEFVELRALVIEMVLATDMSCHFQQVKCMKTALQQLERIDKSKALSLLLHAADISHPTKQWSVHSRWTKALMEEFFRQGDKEAELGLPFSPLCDRTSTLVAQSQIGFIDFIVEPTFSVLTDVAEKSMQPLVDEDSKSKNQPSFQGRQPSLDVEVGDPNPDVVSFRSTWTKHIQENKQKWKERAASGVTNQLSIDELSPCEEEALPSPAEDEHNQNGNLD</sequence>
<reference evidence="24" key="2">
    <citation type="submission" date="2025-08" db="UniProtKB">
        <authorList>
            <consortium name="Ensembl"/>
        </authorList>
    </citation>
    <scope>IDENTIFICATION</scope>
</reference>
<feature type="coiled-coil region" evidence="21">
    <location>
        <begin position="284"/>
        <end position="336"/>
    </location>
</feature>
<dbReference type="InterPro" id="IPR023088">
    <property type="entry name" value="PDEase"/>
</dbReference>